<dbReference type="GeneID" id="87845402"/>
<dbReference type="RefSeq" id="XP_062653886.1">
    <property type="nucleotide sequence ID" value="XM_062808454.1"/>
</dbReference>
<dbReference type="EMBL" id="JAUEPN010000013">
    <property type="protein sequence ID" value="KAK3290372.1"/>
    <property type="molecule type" value="Genomic_DNA"/>
</dbReference>
<reference evidence="3" key="1">
    <citation type="journal article" date="2023" name="Mol. Phylogenet. Evol.">
        <title>Genome-scale phylogeny and comparative genomics of the fungal order Sordariales.</title>
        <authorList>
            <person name="Hensen N."/>
            <person name="Bonometti L."/>
            <person name="Westerberg I."/>
            <person name="Brannstrom I.O."/>
            <person name="Guillou S."/>
            <person name="Cros-Aarteil S."/>
            <person name="Calhoun S."/>
            <person name="Haridas S."/>
            <person name="Kuo A."/>
            <person name="Mondo S."/>
            <person name="Pangilinan J."/>
            <person name="Riley R."/>
            <person name="LaButti K."/>
            <person name="Andreopoulos B."/>
            <person name="Lipzen A."/>
            <person name="Chen C."/>
            <person name="Yan M."/>
            <person name="Daum C."/>
            <person name="Ng V."/>
            <person name="Clum A."/>
            <person name="Steindorff A."/>
            <person name="Ohm R.A."/>
            <person name="Martin F."/>
            <person name="Silar P."/>
            <person name="Natvig D.O."/>
            <person name="Lalanne C."/>
            <person name="Gautier V."/>
            <person name="Ament-Velasquez S.L."/>
            <person name="Kruys A."/>
            <person name="Hutchinson M.I."/>
            <person name="Powell A.J."/>
            <person name="Barry K."/>
            <person name="Miller A.N."/>
            <person name="Grigoriev I.V."/>
            <person name="Debuchy R."/>
            <person name="Gladieux P."/>
            <person name="Hiltunen Thoren M."/>
            <person name="Johannesson H."/>
        </authorList>
    </citation>
    <scope>NUCLEOTIDE SEQUENCE</scope>
    <source>
        <strain evidence="3">CBS 168.71</strain>
    </source>
</reference>
<feature type="signal peptide" evidence="2">
    <location>
        <begin position="1"/>
        <end position="18"/>
    </location>
</feature>
<feature type="chain" id="PRO_5042207253" evidence="2">
    <location>
        <begin position="19"/>
        <end position="73"/>
    </location>
</feature>
<keyword evidence="1" id="KW-0472">Membrane</keyword>
<feature type="transmembrane region" description="Helical" evidence="1">
    <location>
        <begin position="28"/>
        <end position="46"/>
    </location>
</feature>
<comment type="caution">
    <text evidence="3">The sequence shown here is derived from an EMBL/GenBank/DDBJ whole genome shotgun (WGS) entry which is preliminary data.</text>
</comment>
<evidence type="ECO:0000313" key="4">
    <source>
        <dbReference type="Proteomes" id="UP001278766"/>
    </source>
</evidence>
<evidence type="ECO:0000256" key="1">
    <source>
        <dbReference type="SAM" id="Phobius"/>
    </source>
</evidence>
<dbReference type="AlphaFoldDB" id="A0AAE0LM92"/>
<evidence type="ECO:0000313" key="3">
    <source>
        <dbReference type="EMBL" id="KAK3290372.1"/>
    </source>
</evidence>
<gene>
    <name evidence="3" type="ORF">B0H64DRAFT_57187</name>
</gene>
<keyword evidence="1" id="KW-0812">Transmembrane</keyword>
<organism evidence="3 4">
    <name type="scientific">Chaetomium fimeti</name>
    <dbReference type="NCBI Taxonomy" id="1854472"/>
    <lineage>
        <taxon>Eukaryota</taxon>
        <taxon>Fungi</taxon>
        <taxon>Dikarya</taxon>
        <taxon>Ascomycota</taxon>
        <taxon>Pezizomycotina</taxon>
        <taxon>Sordariomycetes</taxon>
        <taxon>Sordariomycetidae</taxon>
        <taxon>Sordariales</taxon>
        <taxon>Chaetomiaceae</taxon>
        <taxon>Chaetomium</taxon>
    </lineage>
</organism>
<keyword evidence="1" id="KW-1133">Transmembrane helix</keyword>
<protein>
    <submittedName>
        <fullName evidence="3">Uncharacterized protein</fullName>
    </submittedName>
</protein>
<proteinExistence type="predicted"/>
<sequence>MAMVSIIVCAIAFQQGDGSINTPLFKIYLTLVTGLVTITPFSFIYLRLEDNSRMARFFTAYLGTSLGSWTPPF</sequence>
<keyword evidence="2" id="KW-0732">Signal</keyword>
<accession>A0AAE0LM92</accession>
<dbReference type="Proteomes" id="UP001278766">
    <property type="component" value="Unassembled WGS sequence"/>
</dbReference>
<reference evidence="3" key="2">
    <citation type="submission" date="2023-06" db="EMBL/GenBank/DDBJ databases">
        <authorList>
            <consortium name="Lawrence Berkeley National Laboratory"/>
            <person name="Haridas S."/>
            <person name="Hensen N."/>
            <person name="Bonometti L."/>
            <person name="Westerberg I."/>
            <person name="Brannstrom I.O."/>
            <person name="Guillou S."/>
            <person name="Cros-Aarteil S."/>
            <person name="Calhoun S."/>
            <person name="Kuo A."/>
            <person name="Mondo S."/>
            <person name="Pangilinan J."/>
            <person name="Riley R."/>
            <person name="Labutti K."/>
            <person name="Andreopoulos B."/>
            <person name="Lipzen A."/>
            <person name="Chen C."/>
            <person name="Yanf M."/>
            <person name="Daum C."/>
            <person name="Ng V."/>
            <person name="Clum A."/>
            <person name="Steindorff A."/>
            <person name="Ohm R."/>
            <person name="Martin F."/>
            <person name="Silar P."/>
            <person name="Natvig D."/>
            <person name="Lalanne C."/>
            <person name="Gautier V."/>
            <person name="Ament-Velasquez S.L."/>
            <person name="Kruys A."/>
            <person name="Hutchinson M.I."/>
            <person name="Powell A.J."/>
            <person name="Barry K."/>
            <person name="Miller A.N."/>
            <person name="Grigoriev I.V."/>
            <person name="Debuchy R."/>
            <person name="Gladieux P."/>
            <person name="Thoren M.H."/>
            <person name="Johannesson H."/>
        </authorList>
    </citation>
    <scope>NUCLEOTIDE SEQUENCE</scope>
    <source>
        <strain evidence="3">CBS 168.71</strain>
    </source>
</reference>
<evidence type="ECO:0000256" key="2">
    <source>
        <dbReference type="SAM" id="SignalP"/>
    </source>
</evidence>
<keyword evidence="4" id="KW-1185">Reference proteome</keyword>
<name>A0AAE0LM92_9PEZI</name>